<keyword evidence="2" id="KW-1185">Reference proteome</keyword>
<organism evidence="1 2">
    <name type="scientific">Melghirimyces thermohalophilus</name>
    <dbReference type="NCBI Taxonomy" id="1236220"/>
    <lineage>
        <taxon>Bacteria</taxon>
        <taxon>Bacillati</taxon>
        <taxon>Bacillota</taxon>
        <taxon>Bacilli</taxon>
        <taxon>Bacillales</taxon>
        <taxon>Thermoactinomycetaceae</taxon>
        <taxon>Melghirimyces</taxon>
    </lineage>
</organism>
<name>A0A1G6HPA8_9BACL</name>
<dbReference type="SUPFAM" id="SSF111171">
    <property type="entry name" value="Rbstp2229 protein"/>
    <property type="match status" value="1"/>
</dbReference>
<dbReference type="AlphaFoldDB" id="A0A1G6HPA8"/>
<protein>
    <recommendedName>
        <fullName evidence="3">DUF1885 family protein</fullName>
    </recommendedName>
</protein>
<proteinExistence type="predicted"/>
<dbReference type="InterPro" id="IPR036294">
    <property type="entry name" value="Rbstp2229-like_sf"/>
</dbReference>
<dbReference type="Gene3D" id="3.30.310.120">
    <property type="entry name" value="Rbstp2229 like protein"/>
    <property type="match status" value="1"/>
</dbReference>
<dbReference type="Pfam" id="PF08968">
    <property type="entry name" value="DUF1885"/>
    <property type="match status" value="1"/>
</dbReference>
<dbReference type="Gene3D" id="1.20.5.850">
    <property type="entry name" value="Rbstp2229 protein"/>
    <property type="match status" value="1"/>
</dbReference>
<dbReference type="EMBL" id="FMZA01000001">
    <property type="protein sequence ID" value="SDB95983.1"/>
    <property type="molecule type" value="Genomic_DNA"/>
</dbReference>
<reference evidence="1 2" key="1">
    <citation type="submission" date="2016-10" db="EMBL/GenBank/DDBJ databases">
        <authorList>
            <person name="de Groot N.N."/>
        </authorList>
    </citation>
    <scope>NUCLEOTIDE SEQUENCE [LARGE SCALE GENOMIC DNA]</scope>
    <source>
        <strain evidence="1 2">DSM 45514</strain>
    </source>
</reference>
<accession>A0A1G6HPA8</accession>
<gene>
    <name evidence="1" type="ORF">SAMN04488112_101128</name>
</gene>
<evidence type="ECO:0008006" key="3">
    <source>
        <dbReference type="Google" id="ProtNLM"/>
    </source>
</evidence>
<sequence>MEMTTDTGKQLDWEYAEAAFPYTMEEKQTDGTRWLLLKGKEPQLYKHLIVGVNTGTLEAVRSVPHIQIVVPDGATHGDTAKANEFSRFLARSFQGELHLFNGRVMYFYPRKP</sequence>
<evidence type="ECO:0000313" key="2">
    <source>
        <dbReference type="Proteomes" id="UP000199387"/>
    </source>
</evidence>
<dbReference type="Proteomes" id="UP000199387">
    <property type="component" value="Unassembled WGS sequence"/>
</dbReference>
<dbReference type="InterPro" id="IPR015062">
    <property type="entry name" value="DUF1885"/>
</dbReference>
<dbReference type="STRING" id="1236220.SAMN04488112_101128"/>
<evidence type="ECO:0000313" key="1">
    <source>
        <dbReference type="EMBL" id="SDB95983.1"/>
    </source>
</evidence>